<dbReference type="RefSeq" id="XP_038074613.1">
    <property type="nucleotide sequence ID" value="XM_038218685.1"/>
</dbReference>
<evidence type="ECO:0000256" key="4">
    <source>
        <dbReference type="ARBA" id="ARBA00022842"/>
    </source>
</evidence>
<evidence type="ECO:0000256" key="1">
    <source>
        <dbReference type="ARBA" id="ARBA00001946"/>
    </source>
</evidence>
<evidence type="ECO:0000256" key="3">
    <source>
        <dbReference type="ARBA" id="ARBA00022801"/>
    </source>
</evidence>
<evidence type="ECO:0000313" key="8">
    <source>
        <dbReference type="EnsemblMetazoa" id="XP_038074613.1"/>
    </source>
</evidence>
<evidence type="ECO:0000256" key="6">
    <source>
        <dbReference type="SAM" id="SignalP"/>
    </source>
</evidence>
<keyword evidence="3" id="KW-0378">Hydrolase</keyword>
<evidence type="ECO:0000256" key="5">
    <source>
        <dbReference type="SAM" id="MobiDB-lite"/>
    </source>
</evidence>
<evidence type="ECO:0000259" key="7">
    <source>
        <dbReference type="PROSITE" id="PS51462"/>
    </source>
</evidence>
<keyword evidence="4" id="KW-0460">Magnesium</keyword>
<keyword evidence="6" id="KW-0732">Signal</keyword>
<dbReference type="PANTHER" id="PTHR31835">
    <property type="entry name" value="URIDINE DIPHOSPHATE GLUCOSE PYROPHOSPHATASE"/>
    <property type="match status" value="1"/>
</dbReference>
<dbReference type="CDD" id="cd02883">
    <property type="entry name" value="NUDIX_Hydrolase"/>
    <property type="match status" value="1"/>
</dbReference>
<dbReference type="Gene3D" id="3.90.79.10">
    <property type="entry name" value="Nucleoside Triphosphate Pyrophosphohydrolase"/>
    <property type="match status" value="1"/>
</dbReference>
<proteinExistence type="predicted"/>
<dbReference type="GeneID" id="119742588"/>
<comment type="cofactor">
    <cofactor evidence="1">
        <name>Mg(2+)</name>
        <dbReference type="ChEBI" id="CHEBI:18420"/>
    </cofactor>
</comment>
<sequence>MNECILFIINFFFTLQAATSNSMDGEFSLLFAAPNFPGVPQSNLHVRLSEDYNRKSLPSNEINIDRIWELRRKSNPRLYNGSKFRFHAIEVDSNGGDCSSCSAGVTFHLGITGYKNFMGTNWADNATELLESGVKDFANSQAYMSDALGVGSLVHTADECVVLIRRSSSVGEAQGLWDIPGGHPEPGEVKGGSSKMEDITLSDISELDVSKELVDSAMREIRDEINIPKSKLEEPHLMGVTRNHTSSGRPNMQFFVRCTLPSSEVRQMYRAGGAEAEESTALKLIQLSDIFYLESTDMWKEMAPAAKACVKLYTTLRNNLSDSENNIT</sequence>
<dbReference type="InterPro" id="IPR055295">
    <property type="entry name" value="NUDT22/NUDT9-like"/>
</dbReference>
<dbReference type="CTD" id="84304"/>
<accession>A0A914BEF3</accession>
<feature type="signal peptide" evidence="6">
    <location>
        <begin position="1"/>
        <end position="20"/>
    </location>
</feature>
<protein>
    <recommendedName>
        <fullName evidence="7">Nudix hydrolase domain-containing protein</fullName>
    </recommendedName>
</protein>
<keyword evidence="2" id="KW-0479">Metal-binding</keyword>
<dbReference type="Proteomes" id="UP000887568">
    <property type="component" value="Unplaced"/>
</dbReference>
<dbReference type="InterPro" id="IPR015797">
    <property type="entry name" value="NUDIX_hydrolase-like_dom_sf"/>
</dbReference>
<dbReference type="InterPro" id="IPR000086">
    <property type="entry name" value="NUDIX_hydrolase_dom"/>
</dbReference>
<dbReference type="GO" id="GO:0052751">
    <property type="term" value="F:GDP-mannose hydrolase activity"/>
    <property type="evidence" value="ECO:0007669"/>
    <property type="project" value="TreeGrafter"/>
</dbReference>
<dbReference type="OrthoDB" id="242473at2759"/>
<dbReference type="PROSITE" id="PS51462">
    <property type="entry name" value="NUDIX"/>
    <property type="match status" value="1"/>
</dbReference>
<feature type="domain" description="Nudix hydrolase" evidence="7">
    <location>
        <begin position="145"/>
        <end position="308"/>
    </location>
</feature>
<dbReference type="GO" id="GO:0046872">
    <property type="term" value="F:metal ion binding"/>
    <property type="evidence" value="ECO:0007669"/>
    <property type="project" value="UniProtKB-KW"/>
</dbReference>
<evidence type="ECO:0000256" key="2">
    <source>
        <dbReference type="ARBA" id="ARBA00022723"/>
    </source>
</evidence>
<reference evidence="8" key="1">
    <citation type="submission" date="2022-11" db="UniProtKB">
        <authorList>
            <consortium name="EnsemblMetazoa"/>
        </authorList>
    </citation>
    <scope>IDENTIFICATION</scope>
</reference>
<name>A0A914BEF3_PATMI</name>
<organism evidence="8 9">
    <name type="scientific">Patiria miniata</name>
    <name type="common">Bat star</name>
    <name type="synonym">Asterina miniata</name>
    <dbReference type="NCBI Taxonomy" id="46514"/>
    <lineage>
        <taxon>Eukaryota</taxon>
        <taxon>Metazoa</taxon>
        <taxon>Echinodermata</taxon>
        <taxon>Eleutherozoa</taxon>
        <taxon>Asterozoa</taxon>
        <taxon>Asteroidea</taxon>
        <taxon>Valvatacea</taxon>
        <taxon>Valvatida</taxon>
        <taxon>Asterinidae</taxon>
        <taxon>Patiria</taxon>
    </lineage>
</organism>
<dbReference type="AlphaFoldDB" id="A0A914BEF3"/>
<dbReference type="SUPFAM" id="SSF55811">
    <property type="entry name" value="Nudix"/>
    <property type="match status" value="1"/>
</dbReference>
<dbReference type="EnsemblMetazoa" id="XM_038218685.1">
    <property type="protein sequence ID" value="XP_038074613.1"/>
    <property type="gene ID" value="LOC119742588"/>
</dbReference>
<evidence type="ECO:0000313" key="9">
    <source>
        <dbReference type="Proteomes" id="UP000887568"/>
    </source>
</evidence>
<feature type="chain" id="PRO_5037884334" description="Nudix hydrolase domain-containing protein" evidence="6">
    <location>
        <begin position="21"/>
        <end position="328"/>
    </location>
</feature>
<feature type="region of interest" description="Disordered" evidence="5">
    <location>
        <begin position="175"/>
        <end position="194"/>
    </location>
</feature>
<dbReference type="OMA" id="LCTDDGQ"/>
<dbReference type="PANTHER" id="PTHR31835:SF1">
    <property type="entry name" value="URIDINE DIPHOSPHATE GLUCOSE PYROPHOSPHATASE NUDT22"/>
    <property type="match status" value="1"/>
</dbReference>
<keyword evidence="9" id="KW-1185">Reference proteome</keyword>